<dbReference type="AlphaFoldDB" id="A0AAE1AL08"/>
<reference evidence="1" key="1">
    <citation type="journal article" date="2023" name="G3 (Bethesda)">
        <title>A reference genome for the long-term kleptoplast-retaining sea slug Elysia crispata morphotype clarki.</title>
        <authorList>
            <person name="Eastman K.E."/>
            <person name="Pendleton A.L."/>
            <person name="Shaikh M.A."/>
            <person name="Suttiyut T."/>
            <person name="Ogas R."/>
            <person name="Tomko P."/>
            <person name="Gavelis G."/>
            <person name="Widhalm J.R."/>
            <person name="Wisecaver J.H."/>
        </authorList>
    </citation>
    <scope>NUCLEOTIDE SEQUENCE</scope>
    <source>
        <strain evidence="1">ECLA1</strain>
    </source>
</reference>
<name>A0AAE1AL08_9GAST</name>
<evidence type="ECO:0000313" key="2">
    <source>
        <dbReference type="Proteomes" id="UP001283361"/>
    </source>
</evidence>
<sequence>MFIHNLMNVERPQHKDREGIQEGLRFPDWIEQCVKATLEEISLAFHTNKGIILVRDTPILPTLIHDGNGTLKAGRALIGLVEMCSVLAWPAQPGQAMVTATHTTRMVLAWICLQHSKLSGASNRTCTSFLLSLQLKCMSHYVTDSNVCSEGGPVIALVRVVIDLSRRVSRMVGVALYRGQSLLPQKTPGVRLR</sequence>
<accession>A0AAE1AL08</accession>
<comment type="caution">
    <text evidence="1">The sequence shown here is derived from an EMBL/GenBank/DDBJ whole genome shotgun (WGS) entry which is preliminary data.</text>
</comment>
<proteinExistence type="predicted"/>
<dbReference type="EMBL" id="JAWDGP010001698">
    <property type="protein sequence ID" value="KAK3789056.1"/>
    <property type="molecule type" value="Genomic_DNA"/>
</dbReference>
<organism evidence="1 2">
    <name type="scientific">Elysia crispata</name>
    <name type="common">lettuce slug</name>
    <dbReference type="NCBI Taxonomy" id="231223"/>
    <lineage>
        <taxon>Eukaryota</taxon>
        <taxon>Metazoa</taxon>
        <taxon>Spiralia</taxon>
        <taxon>Lophotrochozoa</taxon>
        <taxon>Mollusca</taxon>
        <taxon>Gastropoda</taxon>
        <taxon>Heterobranchia</taxon>
        <taxon>Euthyneura</taxon>
        <taxon>Panpulmonata</taxon>
        <taxon>Sacoglossa</taxon>
        <taxon>Placobranchoidea</taxon>
        <taxon>Plakobranchidae</taxon>
        <taxon>Elysia</taxon>
    </lineage>
</organism>
<dbReference type="Proteomes" id="UP001283361">
    <property type="component" value="Unassembled WGS sequence"/>
</dbReference>
<evidence type="ECO:0000313" key="1">
    <source>
        <dbReference type="EMBL" id="KAK3789056.1"/>
    </source>
</evidence>
<keyword evidence="2" id="KW-1185">Reference proteome</keyword>
<gene>
    <name evidence="1" type="ORF">RRG08_063772</name>
</gene>
<protein>
    <submittedName>
        <fullName evidence="1">Uncharacterized protein</fullName>
    </submittedName>
</protein>